<comment type="subcellular location">
    <subcellularLocation>
        <location evidence="1">Membrane</location>
        <topology evidence="1">Multi-pass membrane protein</topology>
    </subcellularLocation>
</comment>
<feature type="transmembrane region" description="Helical" evidence="5">
    <location>
        <begin position="7"/>
        <end position="30"/>
    </location>
</feature>
<feature type="transmembrane region" description="Helical" evidence="5">
    <location>
        <begin position="64"/>
        <end position="83"/>
    </location>
</feature>
<dbReference type="PANTHER" id="PTHR37422">
    <property type="entry name" value="TEICHURONIC ACID BIOSYNTHESIS PROTEIN TUAE"/>
    <property type="match status" value="1"/>
</dbReference>
<keyword evidence="4 5" id="KW-0472">Membrane</keyword>
<feature type="transmembrane region" description="Helical" evidence="5">
    <location>
        <begin position="275"/>
        <end position="294"/>
    </location>
</feature>
<evidence type="ECO:0000256" key="1">
    <source>
        <dbReference type="ARBA" id="ARBA00004141"/>
    </source>
</evidence>
<evidence type="ECO:0000313" key="8">
    <source>
        <dbReference type="Proteomes" id="UP000826014"/>
    </source>
</evidence>
<name>A0ABX8UYW0_9BACT</name>
<accession>A0ABX8UYW0</accession>
<feature type="transmembrane region" description="Helical" evidence="5">
    <location>
        <begin position="389"/>
        <end position="413"/>
    </location>
</feature>
<sequence length="486" mass="56776">MLIQKPFYFWIQRLLYLFSNAVLILLFLLLPFQKRFRAFLSAFSDRMIPADLVLPDFFYRHIEFFPGDLVIFVLVLLVLLQAPKTLGGRLLTTPVRWLVLFCLTAFFSIVFSSARCYLLQYIRLVQFSTMILLFCAIEYIVAQNRTRQLIKWIAWTVVITASVQCIIACMQYFSQSSLGFHKIGEPPLHWFSFSNPGKQRWIFDQISHFQLPLNVLYRATGLFSHPNVFGGFLFFSLLNASYLYVIHQEKWIKWVLTPLIFLHFLALSISFCRAAMIACVVGMIIWTIIQYFWIEDLTYRKEIKKVWLLFFVSSVICLALFYQQFFNRGGIVNYNQMVQYADGERIVYQEIALKMIKANPWFGIGFNNFQLCNDPVQFGLFLCAKVHNIYLLIAVETGIIGFIFFGAFLLSILKKAIQKPFSQEQALFLSIFIGFLWVGCCDYYFVEQMYGKVLFFTSLALLNAIAQKTTISQLRHLKKRAFLSRS</sequence>
<feature type="transmembrane region" description="Helical" evidence="5">
    <location>
        <begin position="228"/>
        <end position="246"/>
    </location>
</feature>
<feature type="transmembrane region" description="Helical" evidence="5">
    <location>
        <begin position="251"/>
        <end position="269"/>
    </location>
</feature>
<dbReference type="InterPro" id="IPR007016">
    <property type="entry name" value="O-antigen_ligase-rel_domated"/>
</dbReference>
<dbReference type="PANTHER" id="PTHR37422:SF13">
    <property type="entry name" value="LIPOPOLYSACCHARIDE BIOSYNTHESIS PROTEIN PA4999-RELATED"/>
    <property type="match status" value="1"/>
</dbReference>
<keyword evidence="7" id="KW-0436">Ligase</keyword>
<evidence type="ECO:0000256" key="2">
    <source>
        <dbReference type="ARBA" id="ARBA00022692"/>
    </source>
</evidence>
<protein>
    <submittedName>
        <fullName evidence="7">O-Antigen ligase</fullName>
    </submittedName>
</protein>
<evidence type="ECO:0000259" key="6">
    <source>
        <dbReference type="Pfam" id="PF04932"/>
    </source>
</evidence>
<feature type="domain" description="O-antigen ligase-related" evidence="6">
    <location>
        <begin position="260"/>
        <end position="405"/>
    </location>
</feature>
<reference evidence="7 8" key="1">
    <citation type="journal article" date="2022" name="bioRxiv">
        <title>Ecology and evolution of chlamydial symbionts of arthropods.</title>
        <authorList>
            <person name="Halter T."/>
            <person name="Koestlbacher S."/>
            <person name="Collingro A."/>
            <person name="Sixt B.S."/>
            <person name="Toenshoff E.R."/>
            <person name="Hendrickx F."/>
            <person name="Kostanjsek R."/>
            <person name="Horn M."/>
        </authorList>
    </citation>
    <scope>NUCLEOTIDE SEQUENCE [LARGE SCALE GENOMIC DNA]</scope>
    <source>
        <strain evidence="7">W744xW776</strain>
    </source>
</reference>
<dbReference type="Proteomes" id="UP000826014">
    <property type="component" value="Chromosome"/>
</dbReference>
<dbReference type="Pfam" id="PF04932">
    <property type="entry name" value="Wzy_C"/>
    <property type="match status" value="1"/>
</dbReference>
<organism evidence="7 8">
    <name type="scientific">Candidatus Rhabdochlamydia oedothoracis</name>
    <dbReference type="NCBI Taxonomy" id="2720720"/>
    <lineage>
        <taxon>Bacteria</taxon>
        <taxon>Pseudomonadati</taxon>
        <taxon>Chlamydiota</taxon>
        <taxon>Chlamydiia</taxon>
        <taxon>Parachlamydiales</taxon>
        <taxon>Candidatus Rhabdochlamydiaceae</taxon>
        <taxon>Candidatus Rhabdochlamydia</taxon>
    </lineage>
</organism>
<dbReference type="InterPro" id="IPR051533">
    <property type="entry name" value="WaaL-like"/>
</dbReference>
<feature type="transmembrane region" description="Helical" evidence="5">
    <location>
        <begin position="95"/>
        <end position="114"/>
    </location>
</feature>
<keyword evidence="8" id="KW-1185">Reference proteome</keyword>
<evidence type="ECO:0000313" key="7">
    <source>
        <dbReference type="EMBL" id="QYF48150.1"/>
    </source>
</evidence>
<evidence type="ECO:0000256" key="3">
    <source>
        <dbReference type="ARBA" id="ARBA00022989"/>
    </source>
</evidence>
<evidence type="ECO:0000256" key="4">
    <source>
        <dbReference type="ARBA" id="ARBA00023136"/>
    </source>
</evidence>
<feature type="transmembrane region" description="Helical" evidence="5">
    <location>
        <begin position="152"/>
        <end position="173"/>
    </location>
</feature>
<keyword evidence="3 5" id="KW-1133">Transmembrane helix</keyword>
<feature type="transmembrane region" description="Helical" evidence="5">
    <location>
        <begin position="425"/>
        <end position="446"/>
    </location>
</feature>
<evidence type="ECO:0000256" key="5">
    <source>
        <dbReference type="SAM" id="Phobius"/>
    </source>
</evidence>
<proteinExistence type="predicted"/>
<feature type="transmembrane region" description="Helical" evidence="5">
    <location>
        <begin position="306"/>
        <end position="325"/>
    </location>
</feature>
<dbReference type="EMBL" id="CP075587">
    <property type="protein sequence ID" value="QYF48150.1"/>
    <property type="molecule type" value="Genomic_DNA"/>
</dbReference>
<keyword evidence="2 5" id="KW-0812">Transmembrane</keyword>
<gene>
    <name evidence="7" type="ORF">RHABOEDO_000255</name>
</gene>
<dbReference type="GO" id="GO:0016874">
    <property type="term" value="F:ligase activity"/>
    <property type="evidence" value="ECO:0007669"/>
    <property type="project" value="UniProtKB-KW"/>
</dbReference>